<gene>
    <name evidence="5" type="ORF">BCL67_1286</name>
</gene>
<dbReference type="RefSeq" id="WP_106124063.1">
    <property type="nucleotide sequence ID" value="NZ_PVTY01000028.1"/>
</dbReference>
<dbReference type="Pfam" id="PF03965">
    <property type="entry name" value="Penicillinase_R"/>
    <property type="match status" value="1"/>
</dbReference>
<protein>
    <submittedName>
        <fullName evidence="5">Putative transcriptional regulator</fullName>
    </submittedName>
</protein>
<evidence type="ECO:0000256" key="2">
    <source>
        <dbReference type="ARBA" id="ARBA00023015"/>
    </source>
</evidence>
<dbReference type="Gene3D" id="1.10.10.10">
    <property type="entry name" value="Winged helix-like DNA-binding domain superfamily/Winged helix DNA-binding domain"/>
    <property type="match status" value="1"/>
</dbReference>
<evidence type="ECO:0000256" key="4">
    <source>
        <dbReference type="ARBA" id="ARBA00023163"/>
    </source>
</evidence>
<dbReference type="InterPro" id="IPR005650">
    <property type="entry name" value="BlaI_family"/>
</dbReference>
<reference evidence="5 6" key="1">
    <citation type="submission" date="2018-03" db="EMBL/GenBank/DDBJ databases">
        <title>Comparative analysis of microorganisms from saline springs in Andes Mountain Range, Colombia.</title>
        <authorList>
            <person name="Rubin E."/>
        </authorList>
    </citation>
    <scope>NUCLEOTIDE SEQUENCE [LARGE SCALE GENOMIC DNA]</scope>
    <source>
        <strain evidence="5 6">CG 35</strain>
    </source>
</reference>
<comment type="similarity">
    <text evidence="1">Belongs to the BlaI transcriptional regulatory family.</text>
</comment>
<dbReference type="OrthoDB" id="9813987at2"/>
<dbReference type="InterPro" id="IPR036388">
    <property type="entry name" value="WH-like_DNA-bd_sf"/>
</dbReference>
<keyword evidence="2" id="KW-0805">Transcription regulation</keyword>
<dbReference type="GO" id="GO:0003677">
    <property type="term" value="F:DNA binding"/>
    <property type="evidence" value="ECO:0007669"/>
    <property type="project" value="UniProtKB-KW"/>
</dbReference>
<evidence type="ECO:0000313" key="6">
    <source>
        <dbReference type="Proteomes" id="UP000238217"/>
    </source>
</evidence>
<sequence>MNEKPQAEAPAGRLGPLEQKVMDLIWDHSGRTVREVMDDLPSRPAYTTIATVMGNLERKGLVSPSREGRGVRYLPQRTREEHAAGMMRQALGVSRDRTASILHFVDTMPDDERDLLRAYLAGENSQDSQGSP</sequence>
<dbReference type="SUPFAM" id="SSF46785">
    <property type="entry name" value="Winged helix' DNA-binding domain"/>
    <property type="match status" value="1"/>
</dbReference>
<evidence type="ECO:0000256" key="1">
    <source>
        <dbReference type="ARBA" id="ARBA00011046"/>
    </source>
</evidence>
<accession>A0A2T0YB14</accession>
<dbReference type="AlphaFoldDB" id="A0A2T0YB14"/>
<evidence type="ECO:0000256" key="3">
    <source>
        <dbReference type="ARBA" id="ARBA00023125"/>
    </source>
</evidence>
<evidence type="ECO:0000313" key="5">
    <source>
        <dbReference type="EMBL" id="PRZ11871.1"/>
    </source>
</evidence>
<keyword evidence="4" id="KW-0804">Transcription</keyword>
<dbReference type="InterPro" id="IPR036390">
    <property type="entry name" value="WH_DNA-bd_sf"/>
</dbReference>
<name>A0A2T0YB14_9MICC</name>
<keyword evidence="6" id="KW-1185">Reference proteome</keyword>
<dbReference type="Gene3D" id="6.10.140.850">
    <property type="match status" value="1"/>
</dbReference>
<dbReference type="EMBL" id="PVTY01000028">
    <property type="protein sequence ID" value="PRZ11871.1"/>
    <property type="molecule type" value="Genomic_DNA"/>
</dbReference>
<organism evidence="5 6">
    <name type="scientific">Nesterenkonia sandarakina</name>
    <dbReference type="NCBI Taxonomy" id="272918"/>
    <lineage>
        <taxon>Bacteria</taxon>
        <taxon>Bacillati</taxon>
        <taxon>Actinomycetota</taxon>
        <taxon>Actinomycetes</taxon>
        <taxon>Micrococcales</taxon>
        <taxon>Micrococcaceae</taxon>
        <taxon>Nesterenkonia</taxon>
    </lineage>
</organism>
<dbReference type="GO" id="GO:0045892">
    <property type="term" value="P:negative regulation of DNA-templated transcription"/>
    <property type="evidence" value="ECO:0007669"/>
    <property type="project" value="InterPro"/>
</dbReference>
<comment type="caution">
    <text evidence="5">The sequence shown here is derived from an EMBL/GenBank/DDBJ whole genome shotgun (WGS) entry which is preliminary data.</text>
</comment>
<keyword evidence="3" id="KW-0238">DNA-binding</keyword>
<dbReference type="Proteomes" id="UP000238217">
    <property type="component" value="Unassembled WGS sequence"/>
</dbReference>
<proteinExistence type="inferred from homology"/>